<dbReference type="InterPro" id="IPR036179">
    <property type="entry name" value="Ig-like_dom_sf"/>
</dbReference>
<organism evidence="4 5">
    <name type="scientific">Otus sunia</name>
    <name type="common">Oriental scops-owl</name>
    <dbReference type="NCBI Taxonomy" id="257818"/>
    <lineage>
        <taxon>Eukaryota</taxon>
        <taxon>Metazoa</taxon>
        <taxon>Chordata</taxon>
        <taxon>Craniata</taxon>
        <taxon>Vertebrata</taxon>
        <taxon>Euteleostomi</taxon>
        <taxon>Archelosauria</taxon>
        <taxon>Archosauria</taxon>
        <taxon>Dinosauria</taxon>
        <taxon>Saurischia</taxon>
        <taxon>Theropoda</taxon>
        <taxon>Coelurosauria</taxon>
        <taxon>Aves</taxon>
        <taxon>Neognathae</taxon>
        <taxon>Neoaves</taxon>
        <taxon>Telluraves</taxon>
        <taxon>Strigiformes</taxon>
        <taxon>Strigidae</taxon>
        <taxon>Otus</taxon>
    </lineage>
</organism>
<dbReference type="Gene3D" id="2.60.40.10">
    <property type="entry name" value="Immunoglobulins"/>
    <property type="match status" value="1"/>
</dbReference>
<keyword evidence="5" id="KW-1185">Reference proteome</keyword>
<dbReference type="GO" id="GO:1903037">
    <property type="term" value="P:regulation of leukocyte cell-cell adhesion"/>
    <property type="evidence" value="ECO:0007669"/>
    <property type="project" value="UniProtKB-ARBA"/>
</dbReference>
<dbReference type="InterPro" id="IPR050504">
    <property type="entry name" value="IgSF_BTN/MOG"/>
</dbReference>
<keyword evidence="2" id="KW-0472">Membrane</keyword>
<dbReference type="PANTHER" id="PTHR24100:SF149">
    <property type="entry name" value="BG-LIKE ANTIGEN 1-RELATED"/>
    <property type="match status" value="1"/>
</dbReference>
<reference evidence="4" key="1">
    <citation type="submission" date="2025-08" db="UniProtKB">
        <authorList>
            <consortium name="Ensembl"/>
        </authorList>
    </citation>
    <scope>IDENTIFICATION</scope>
</reference>
<proteinExistence type="predicted"/>
<dbReference type="GO" id="GO:0009897">
    <property type="term" value="C:external side of plasma membrane"/>
    <property type="evidence" value="ECO:0007669"/>
    <property type="project" value="TreeGrafter"/>
</dbReference>
<dbReference type="GO" id="GO:0005102">
    <property type="term" value="F:signaling receptor binding"/>
    <property type="evidence" value="ECO:0007669"/>
    <property type="project" value="TreeGrafter"/>
</dbReference>
<evidence type="ECO:0008006" key="6">
    <source>
        <dbReference type="Google" id="ProtNLM"/>
    </source>
</evidence>
<name>A0A8C8E6I9_9STRI</name>
<protein>
    <recommendedName>
        <fullName evidence="6">Ig-like domain-containing protein</fullName>
    </recommendedName>
</protein>
<dbReference type="PANTHER" id="PTHR24100">
    <property type="entry name" value="BUTYROPHILIN"/>
    <property type="match status" value="1"/>
</dbReference>
<dbReference type="AlphaFoldDB" id="A0A8C8E6I9"/>
<reference evidence="4" key="2">
    <citation type="submission" date="2025-09" db="UniProtKB">
        <authorList>
            <consortium name="Ensembl"/>
        </authorList>
    </citation>
    <scope>IDENTIFICATION</scope>
</reference>
<evidence type="ECO:0000256" key="2">
    <source>
        <dbReference type="ARBA" id="ARBA00023136"/>
    </source>
</evidence>
<evidence type="ECO:0000313" key="5">
    <source>
        <dbReference type="Proteomes" id="UP000694552"/>
    </source>
</evidence>
<evidence type="ECO:0000256" key="3">
    <source>
        <dbReference type="ARBA" id="ARBA00023319"/>
    </source>
</evidence>
<sequence length="93" mass="10456">MEIWWIRNRFSETVHHYRDGEDRNGEQLRDYEGRTELVRAGLSNGSLDLRILGLRPSDDGRYLCTVQGVTAYGEAAVVLEVAGVWPGGFWGSA</sequence>
<dbReference type="GO" id="GO:0050852">
    <property type="term" value="P:T cell receptor signaling pathway"/>
    <property type="evidence" value="ECO:0007669"/>
    <property type="project" value="TreeGrafter"/>
</dbReference>
<evidence type="ECO:0000256" key="1">
    <source>
        <dbReference type="ARBA" id="ARBA00004370"/>
    </source>
</evidence>
<dbReference type="GO" id="GO:0050863">
    <property type="term" value="P:regulation of T cell activation"/>
    <property type="evidence" value="ECO:0007669"/>
    <property type="project" value="UniProtKB-ARBA"/>
</dbReference>
<evidence type="ECO:0000313" key="4">
    <source>
        <dbReference type="Ensembl" id="ENSOSUP00000003634.1"/>
    </source>
</evidence>
<keyword evidence="3" id="KW-0393">Immunoglobulin domain</keyword>
<accession>A0A8C8E6I9</accession>
<dbReference type="Proteomes" id="UP000694552">
    <property type="component" value="Unplaced"/>
</dbReference>
<dbReference type="SUPFAM" id="SSF48726">
    <property type="entry name" value="Immunoglobulin"/>
    <property type="match status" value="1"/>
</dbReference>
<dbReference type="InterPro" id="IPR013783">
    <property type="entry name" value="Ig-like_fold"/>
</dbReference>
<dbReference type="GO" id="GO:0001817">
    <property type="term" value="P:regulation of cytokine production"/>
    <property type="evidence" value="ECO:0007669"/>
    <property type="project" value="TreeGrafter"/>
</dbReference>
<comment type="subcellular location">
    <subcellularLocation>
        <location evidence="1">Membrane</location>
    </subcellularLocation>
</comment>
<dbReference type="Ensembl" id="ENSOSUT00000003744.1">
    <property type="protein sequence ID" value="ENSOSUP00000003634.1"/>
    <property type="gene ID" value="ENSOSUG00000002593.1"/>
</dbReference>